<dbReference type="Gene3D" id="1.10.150.20">
    <property type="entry name" value="5' to 3' exonuclease, C-terminal subdomain"/>
    <property type="match status" value="1"/>
</dbReference>
<reference evidence="2" key="1">
    <citation type="submission" date="2015-07" db="EMBL/GenBank/DDBJ databases">
        <title>Fjat-10053 dsm26.</title>
        <authorList>
            <person name="Liu B."/>
            <person name="Wang J."/>
            <person name="Zhu Y."/>
            <person name="Liu G."/>
            <person name="Chen Q."/>
            <person name="Chen Z."/>
            <person name="Lan J."/>
            <person name="Che J."/>
            <person name="Ge C."/>
            <person name="Shi H."/>
            <person name="Pan Z."/>
            <person name="Liu X."/>
        </authorList>
    </citation>
    <scope>NUCLEOTIDE SEQUENCE [LARGE SCALE GENOMIC DNA]</scope>
    <source>
        <strain evidence="2">DSM 26</strain>
    </source>
</reference>
<dbReference type="Proteomes" id="UP000036780">
    <property type="component" value="Unassembled WGS sequence"/>
</dbReference>
<evidence type="ECO:0008006" key="3">
    <source>
        <dbReference type="Google" id="ProtNLM"/>
    </source>
</evidence>
<dbReference type="InterPro" id="IPR010994">
    <property type="entry name" value="RuvA_2-like"/>
</dbReference>
<organism evidence="1 2">
    <name type="scientific">Virgibacillus pantothenticus</name>
    <dbReference type="NCBI Taxonomy" id="1473"/>
    <lineage>
        <taxon>Bacteria</taxon>
        <taxon>Bacillati</taxon>
        <taxon>Bacillota</taxon>
        <taxon>Bacilli</taxon>
        <taxon>Bacillales</taxon>
        <taxon>Bacillaceae</taxon>
        <taxon>Virgibacillus</taxon>
    </lineage>
</organism>
<dbReference type="PANTHER" id="PTHR40084">
    <property type="entry name" value="PHOSPHOHYDROLASE, PHP FAMILY"/>
    <property type="match status" value="1"/>
</dbReference>
<comment type="caution">
    <text evidence="1">The sequence shown here is derived from an EMBL/GenBank/DDBJ whole genome shotgun (WGS) entry which is preliminary data.</text>
</comment>
<dbReference type="GeneID" id="66870406"/>
<sequence length="387" mass="43808">MLSVYTADLHIHIGRDMYHKPVKITASNNLTLPAILKEATRNKGIDMIGIVDCQAPAVLQELKQLIYQGIATELEEGGVRFESVTLLLGSEIEVYDERCQGPVHVLCYFPGIHEMELFSDWLSKRMKNISLSSQRFYGTAIELQRKVKELQGVFIPAHIFTPFKSLYGKGVLQSLTEILSPDLIDGVELGLSSDTYMADQIKELHGFTYLTNSDAHSLRKIAREYQHLQMKHPSFKEFQYVLNNKNGRHVKENYGMNPKLGKYYRTVCSQCLSQLKRDDSICPNCHSRKYVKGVADRIAALKDTDKGNVARPGYTYQVPLEYLPGLGKKTYEKLLKEFGTEMYIIHQASYEELANVVQNSIAQSIIDMRHGKLHVHEGGGGKYGSIK</sequence>
<dbReference type="AlphaFoldDB" id="A0A0L0QPD7"/>
<dbReference type="CDD" id="cd19067">
    <property type="entry name" value="PfuEndoQ-like"/>
    <property type="match status" value="1"/>
</dbReference>
<gene>
    <name evidence="1" type="ORF">AFK71_18835</name>
</gene>
<proteinExistence type="predicted"/>
<dbReference type="OrthoDB" id="9810135at2"/>
<name>A0A0L0QPD7_VIRPA</name>
<dbReference type="PANTHER" id="PTHR40084:SF1">
    <property type="entry name" value="PHOSPHOTRANSFERASE"/>
    <property type="match status" value="1"/>
</dbReference>
<evidence type="ECO:0000313" key="1">
    <source>
        <dbReference type="EMBL" id="KNE20429.1"/>
    </source>
</evidence>
<dbReference type="SUPFAM" id="SSF47781">
    <property type="entry name" value="RuvA domain 2-like"/>
    <property type="match status" value="1"/>
</dbReference>
<dbReference type="EMBL" id="LGTO01000007">
    <property type="protein sequence ID" value="KNE20429.1"/>
    <property type="molecule type" value="Genomic_DNA"/>
</dbReference>
<keyword evidence="2" id="KW-1185">Reference proteome</keyword>
<protein>
    <recommendedName>
        <fullName evidence="3">TIGR00375 family protein</fullName>
    </recommendedName>
</protein>
<dbReference type="RefSeq" id="WP_050353003.1">
    <property type="nucleotide sequence ID" value="NZ_BOSN01000001.1"/>
</dbReference>
<dbReference type="PATRIC" id="fig|1473.5.peg.2506"/>
<evidence type="ECO:0000313" key="2">
    <source>
        <dbReference type="Proteomes" id="UP000036780"/>
    </source>
</evidence>
<dbReference type="InterPro" id="IPR016195">
    <property type="entry name" value="Pol/histidinol_Pase-like"/>
</dbReference>
<dbReference type="Gene3D" id="3.20.20.140">
    <property type="entry name" value="Metal-dependent hydrolases"/>
    <property type="match status" value="1"/>
</dbReference>
<dbReference type="SUPFAM" id="SSF89550">
    <property type="entry name" value="PHP domain-like"/>
    <property type="match status" value="1"/>
</dbReference>
<accession>A0A0L0QPD7</accession>